<feature type="chain" id="PRO_5028799913" evidence="1">
    <location>
        <begin position="18"/>
        <end position="239"/>
    </location>
</feature>
<keyword evidence="2" id="KW-1185">Reference proteome</keyword>
<accession>A0A7E4USW8</accession>
<dbReference type="WBParaSite" id="Pan_g1246.t1">
    <property type="protein sequence ID" value="Pan_g1246.t1"/>
    <property type="gene ID" value="Pan_g1246"/>
</dbReference>
<feature type="signal peptide" evidence="1">
    <location>
        <begin position="1"/>
        <end position="17"/>
    </location>
</feature>
<reference evidence="2" key="1">
    <citation type="journal article" date="2013" name="Genetics">
        <title>The draft genome and transcriptome of Panagrellus redivivus are shaped by the harsh demands of a free-living lifestyle.</title>
        <authorList>
            <person name="Srinivasan J."/>
            <person name="Dillman A.R."/>
            <person name="Macchietto M.G."/>
            <person name="Heikkinen L."/>
            <person name="Lakso M."/>
            <person name="Fracchia K.M."/>
            <person name="Antoshechkin I."/>
            <person name="Mortazavi A."/>
            <person name="Wong G."/>
            <person name="Sternberg P.W."/>
        </authorList>
    </citation>
    <scope>NUCLEOTIDE SEQUENCE [LARGE SCALE GENOMIC DNA]</scope>
    <source>
        <strain evidence="2">MT8872</strain>
    </source>
</reference>
<protein>
    <submittedName>
        <fullName evidence="3">Transthyretin-like family protein</fullName>
    </submittedName>
</protein>
<dbReference type="Proteomes" id="UP000492821">
    <property type="component" value="Unassembled WGS sequence"/>
</dbReference>
<keyword evidence="1" id="KW-0732">Signal</keyword>
<organism evidence="2 3">
    <name type="scientific">Panagrellus redivivus</name>
    <name type="common">Microworm</name>
    <dbReference type="NCBI Taxonomy" id="6233"/>
    <lineage>
        <taxon>Eukaryota</taxon>
        <taxon>Metazoa</taxon>
        <taxon>Ecdysozoa</taxon>
        <taxon>Nematoda</taxon>
        <taxon>Chromadorea</taxon>
        <taxon>Rhabditida</taxon>
        <taxon>Tylenchina</taxon>
        <taxon>Panagrolaimomorpha</taxon>
        <taxon>Panagrolaimoidea</taxon>
        <taxon>Panagrolaimidae</taxon>
        <taxon>Panagrellus</taxon>
    </lineage>
</organism>
<evidence type="ECO:0000313" key="3">
    <source>
        <dbReference type="WBParaSite" id="Pan_g1246.t1"/>
    </source>
</evidence>
<evidence type="ECO:0000256" key="1">
    <source>
        <dbReference type="SAM" id="SignalP"/>
    </source>
</evidence>
<sequence>MRIKLLLILALIAPALTFPWTTYYVRIVADFFCRGRQMYAIGVIKEADADEKSHDHIINFVSDRNEILGHLDIMVDDYEPDDIPLFSKKPEFFIRVYFNCGCGRKDKTFWIRIVANFYCKGKLKTSTFVDIMEEDDNQETDGRIDWLTEGRLDVVIKGSKSKKSWKKYRKAKPLYKIRVWDECGGCKAYFDTDEGRHLWKFYETPYISQSYVHESQIEANGNPYMARIELSKCNQTEPY</sequence>
<evidence type="ECO:0000313" key="2">
    <source>
        <dbReference type="Proteomes" id="UP000492821"/>
    </source>
</evidence>
<name>A0A7E4USW8_PANRE</name>
<dbReference type="AlphaFoldDB" id="A0A7E4USW8"/>
<proteinExistence type="predicted"/>
<reference evidence="3" key="2">
    <citation type="submission" date="2020-10" db="UniProtKB">
        <authorList>
            <consortium name="WormBaseParasite"/>
        </authorList>
    </citation>
    <scope>IDENTIFICATION</scope>
</reference>